<proteinExistence type="predicted"/>
<evidence type="ECO:0000256" key="1">
    <source>
        <dbReference type="SAM" id="MobiDB-lite"/>
    </source>
</evidence>
<dbReference type="Proteomes" id="UP001501690">
    <property type="component" value="Unassembled WGS sequence"/>
</dbReference>
<keyword evidence="2" id="KW-0812">Transmembrane</keyword>
<evidence type="ECO:0000256" key="2">
    <source>
        <dbReference type="SAM" id="Phobius"/>
    </source>
</evidence>
<organism evidence="3 4">
    <name type="scientific">Microbacterium sediminicola</name>
    <dbReference type="NCBI Taxonomy" id="415210"/>
    <lineage>
        <taxon>Bacteria</taxon>
        <taxon>Bacillati</taxon>
        <taxon>Actinomycetota</taxon>
        <taxon>Actinomycetes</taxon>
        <taxon>Micrococcales</taxon>
        <taxon>Microbacteriaceae</taxon>
        <taxon>Microbacterium</taxon>
    </lineage>
</organism>
<feature type="compositionally biased region" description="Acidic residues" evidence="1">
    <location>
        <begin position="125"/>
        <end position="147"/>
    </location>
</feature>
<keyword evidence="4" id="KW-1185">Reference proteome</keyword>
<comment type="caution">
    <text evidence="3">The sequence shown here is derived from an EMBL/GenBank/DDBJ whole genome shotgun (WGS) entry which is preliminary data.</text>
</comment>
<evidence type="ECO:0000313" key="3">
    <source>
        <dbReference type="EMBL" id="GAA1694252.1"/>
    </source>
</evidence>
<dbReference type="EMBL" id="BAAAPL010000001">
    <property type="protein sequence ID" value="GAA1694252.1"/>
    <property type="molecule type" value="Genomic_DNA"/>
</dbReference>
<keyword evidence="2" id="KW-0472">Membrane</keyword>
<dbReference type="RefSeq" id="WP_344069896.1">
    <property type="nucleotide sequence ID" value="NZ_BAAAPL010000001.1"/>
</dbReference>
<accession>A0ABP4TV61</accession>
<reference evidence="4" key="1">
    <citation type="journal article" date="2019" name="Int. J. Syst. Evol. Microbiol.">
        <title>The Global Catalogue of Microorganisms (GCM) 10K type strain sequencing project: providing services to taxonomists for standard genome sequencing and annotation.</title>
        <authorList>
            <consortium name="The Broad Institute Genomics Platform"/>
            <consortium name="The Broad Institute Genome Sequencing Center for Infectious Disease"/>
            <person name="Wu L."/>
            <person name="Ma J."/>
        </authorList>
    </citation>
    <scope>NUCLEOTIDE SEQUENCE [LARGE SCALE GENOMIC DNA]</scope>
    <source>
        <strain evidence="4">JCM 15577</strain>
    </source>
</reference>
<feature type="compositionally biased region" description="Low complexity" evidence="1">
    <location>
        <begin position="115"/>
        <end position="124"/>
    </location>
</feature>
<name>A0ABP4TV61_9MICO</name>
<feature type="transmembrane region" description="Helical" evidence="2">
    <location>
        <begin position="12"/>
        <end position="30"/>
    </location>
</feature>
<gene>
    <name evidence="3" type="ORF">GCM10009808_09180</name>
</gene>
<protein>
    <recommendedName>
        <fullName evidence="5">Dinucleotide-utilizing enzyme</fullName>
    </recommendedName>
</protein>
<sequence>MPNRLVRSLPFWVLIVASVVSLGIGLWLVLSKSAELSTTLADGSAGYEQVYVNPTWIGFGGILTGVGVLGVLLALVLAALASALPQPVVIEEMITEVEGDLVEVEENVAIIAAPDDLPDAPVAEEAAEEVAEETSEEAPSEETPEKA</sequence>
<evidence type="ECO:0008006" key="5">
    <source>
        <dbReference type="Google" id="ProtNLM"/>
    </source>
</evidence>
<feature type="transmembrane region" description="Helical" evidence="2">
    <location>
        <begin position="56"/>
        <end position="84"/>
    </location>
</feature>
<evidence type="ECO:0000313" key="4">
    <source>
        <dbReference type="Proteomes" id="UP001501690"/>
    </source>
</evidence>
<feature type="region of interest" description="Disordered" evidence="1">
    <location>
        <begin position="115"/>
        <end position="147"/>
    </location>
</feature>
<keyword evidence="2" id="KW-1133">Transmembrane helix</keyword>